<name>A0A9Q3FIF8_9BASI</name>
<comment type="caution">
    <text evidence="4">The sequence shown here is derived from an EMBL/GenBank/DDBJ whole genome shotgun (WGS) entry which is preliminary data.</text>
</comment>
<dbReference type="InterPro" id="IPR027806">
    <property type="entry name" value="HARBI1_dom"/>
</dbReference>
<evidence type="ECO:0000313" key="4">
    <source>
        <dbReference type="EMBL" id="MBW0540603.1"/>
    </source>
</evidence>
<keyword evidence="5" id="KW-1185">Reference proteome</keyword>
<dbReference type="Proteomes" id="UP000765509">
    <property type="component" value="Unassembled WGS sequence"/>
</dbReference>
<evidence type="ECO:0000256" key="1">
    <source>
        <dbReference type="ARBA" id="ARBA00001968"/>
    </source>
</evidence>
<organism evidence="4 5">
    <name type="scientific">Austropuccinia psidii MF-1</name>
    <dbReference type="NCBI Taxonomy" id="1389203"/>
    <lineage>
        <taxon>Eukaryota</taxon>
        <taxon>Fungi</taxon>
        <taxon>Dikarya</taxon>
        <taxon>Basidiomycota</taxon>
        <taxon>Pucciniomycotina</taxon>
        <taxon>Pucciniomycetes</taxon>
        <taxon>Pucciniales</taxon>
        <taxon>Sphaerophragmiaceae</taxon>
        <taxon>Austropuccinia</taxon>
    </lineage>
</organism>
<evidence type="ECO:0000313" key="5">
    <source>
        <dbReference type="Proteomes" id="UP000765509"/>
    </source>
</evidence>
<sequence length="376" mass="43593">MPKALQRLPLLQTLNSLQLINALNSDSDSDIQEDIILLDMITSQRYINPRRRYPSHYMYTMNDLQKLSSERFRQLCRTTHESFEKLVAQIQADKTFQNSSQNKQRNPPIKLAVALSRLGLSGNRATLGRIGMLFGITQEAIVLYTQRVTQISMKLKRKVIMWPTIEQRREMSQVMQAEGFPGCIGYSMSIQLVCNINKQFTALHAGCTGALHDSNVYWHMKIAQTPQELYEKDQYLLANSEYASSPWVVPAYEGVVTQNEDNRSFNYCLAKLRVQIKHEIGILKGQRFSLREIRNQMRDAHEIEYFVSWVISCTILHNMLAQIGDEWFDLYEDDDPPHAENLSNNNIGEDVLNIHEKVKQLLWHGKIVNCEFRQDH</sequence>
<reference evidence="4" key="1">
    <citation type="submission" date="2021-03" db="EMBL/GenBank/DDBJ databases">
        <title>Draft genome sequence of rust myrtle Austropuccinia psidii MF-1, a brazilian biotype.</title>
        <authorList>
            <person name="Quecine M.C."/>
            <person name="Pachon D.M.R."/>
            <person name="Bonatelli M.L."/>
            <person name="Correr F.H."/>
            <person name="Franceschini L.M."/>
            <person name="Leite T.F."/>
            <person name="Margarido G.R.A."/>
            <person name="Almeida C.A."/>
            <person name="Ferrarezi J.A."/>
            <person name="Labate C.A."/>
        </authorList>
    </citation>
    <scope>NUCLEOTIDE SEQUENCE</scope>
    <source>
        <strain evidence="4">MF-1</strain>
    </source>
</reference>
<protein>
    <recommendedName>
        <fullName evidence="3">DDE Tnp4 domain-containing protein</fullName>
    </recommendedName>
</protein>
<gene>
    <name evidence="4" type="ORF">O181_080318</name>
</gene>
<comment type="cofactor">
    <cofactor evidence="1">
        <name>a divalent metal cation</name>
        <dbReference type="ChEBI" id="CHEBI:60240"/>
    </cofactor>
</comment>
<evidence type="ECO:0000259" key="3">
    <source>
        <dbReference type="Pfam" id="PF13359"/>
    </source>
</evidence>
<dbReference type="OrthoDB" id="2408877at2759"/>
<dbReference type="GO" id="GO:0046872">
    <property type="term" value="F:metal ion binding"/>
    <property type="evidence" value="ECO:0007669"/>
    <property type="project" value="UniProtKB-KW"/>
</dbReference>
<evidence type="ECO:0000256" key="2">
    <source>
        <dbReference type="ARBA" id="ARBA00022723"/>
    </source>
</evidence>
<proteinExistence type="predicted"/>
<dbReference type="AlphaFoldDB" id="A0A9Q3FIF8"/>
<keyword evidence="2" id="KW-0479">Metal-binding</keyword>
<feature type="domain" description="DDE Tnp4" evidence="3">
    <location>
        <begin position="175"/>
        <end position="318"/>
    </location>
</feature>
<accession>A0A9Q3FIF8</accession>
<dbReference type="EMBL" id="AVOT02045249">
    <property type="protein sequence ID" value="MBW0540603.1"/>
    <property type="molecule type" value="Genomic_DNA"/>
</dbReference>
<dbReference type="Pfam" id="PF13359">
    <property type="entry name" value="DDE_Tnp_4"/>
    <property type="match status" value="1"/>
</dbReference>